<dbReference type="PANTHER" id="PTHR34216">
    <property type="match status" value="1"/>
</dbReference>
<dbReference type="CDD" id="cd10918">
    <property type="entry name" value="CE4_NodB_like_5s_6s"/>
    <property type="match status" value="1"/>
</dbReference>
<dbReference type="Gene3D" id="3.20.20.370">
    <property type="entry name" value="Glycoside hydrolase/deacetylase"/>
    <property type="match status" value="1"/>
</dbReference>
<organism evidence="5 6">
    <name type="scientific">Trichocoleus desertorum GB2-A4</name>
    <dbReference type="NCBI Taxonomy" id="2933944"/>
    <lineage>
        <taxon>Bacteria</taxon>
        <taxon>Bacillati</taxon>
        <taxon>Cyanobacteriota</taxon>
        <taxon>Cyanophyceae</taxon>
        <taxon>Leptolyngbyales</taxon>
        <taxon>Trichocoleusaceae</taxon>
        <taxon>Trichocoleus</taxon>
    </lineage>
</organism>
<dbReference type="Pfam" id="PF01522">
    <property type="entry name" value="Polysacc_deac_1"/>
    <property type="match status" value="1"/>
</dbReference>
<evidence type="ECO:0000313" key="6">
    <source>
        <dbReference type="Proteomes" id="UP001464891"/>
    </source>
</evidence>
<keyword evidence="2 3" id="KW-0732">Signal</keyword>
<dbReference type="InterPro" id="IPR002509">
    <property type="entry name" value="NODB_dom"/>
</dbReference>
<evidence type="ECO:0000256" key="2">
    <source>
        <dbReference type="ARBA" id="ARBA00022729"/>
    </source>
</evidence>
<feature type="domain" description="NodB homology" evidence="4">
    <location>
        <begin position="122"/>
        <end position="292"/>
    </location>
</feature>
<proteinExistence type="predicted"/>
<accession>A0ABV0JGK5</accession>
<comment type="caution">
    <text evidence="5">The sequence shown here is derived from an EMBL/GenBank/DDBJ whole genome shotgun (WGS) entry which is preliminary data.</text>
</comment>
<evidence type="ECO:0000256" key="1">
    <source>
        <dbReference type="ARBA" id="ARBA00004613"/>
    </source>
</evidence>
<name>A0ABV0JGK5_9CYAN</name>
<dbReference type="PROSITE" id="PS51677">
    <property type="entry name" value="NODB"/>
    <property type="match status" value="1"/>
</dbReference>
<dbReference type="PANTHER" id="PTHR34216:SF3">
    <property type="entry name" value="POLY-BETA-1,6-N-ACETYL-D-GLUCOSAMINE N-DEACETYLASE"/>
    <property type="match status" value="1"/>
</dbReference>
<feature type="chain" id="PRO_5046356589" evidence="3">
    <location>
        <begin position="26"/>
        <end position="292"/>
    </location>
</feature>
<protein>
    <submittedName>
        <fullName evidence="5">Polysaccharide deacetylase family protein</fullName>
    </submittedName>
</protein>
<dbReference type="InterPro" id="IPR051398">
    <property type="entry name" value="Polysacch_Deacetylase"/>
</dbReference>
<comment type="subcellular location">
    <subcellularLocation>
        <location evidence="1">Secreted</location>
    </subcellularLocation>
</comment>
<gene>
    <name evidence="5" type="ORF">NC998_27985</name>
</gene>
<dbReference type="RefSeq" id="WP_348252717.1">
    <property type="nucleotide sequence ID" value="NZ_JAMPKM010000052.1"/>
</dbReference>
<dbReference type="InterPro" id="IPR011330">
    <property type="entry name" value="Glyco_hydro/deAcase_b/a-brl"/>
</dbReference>
<dbReference type="EMBL" id="JAMPKM010000052">
    <property type="protein sequence ID" value="MEP0820927.1"/>
    <property type="molecule type" value="Genomic_DNA"/>
</dbReference>
<evidence type="ECO:0000256" key="3">
    <source>
        <dbReference type="SAM" id="SignalP"/>
    </source>
</evidence>
<dbReference type="SUPFAM" id="SSF88713">
    <property type="entry name" value="Glycoside hydrolase/deacetylase"/>
    <property type="match status" value="1"/>
</dbReference>
<dbReference type="Proteomes" id="UP001464891">
    <property type="component" value="Unassembled WGS sequence"/>
</dbReference>
<keyword evidence="6" id="KW-1185">Reference proteome</keyword>
<evidence type="ECO:0000313" key="5">
    <source>
        <dbReference type="EMBL" id="MEP0820927.1"/>
    </source>
</evidence>
<reference evidence="5 6" key="1">
    <citation type="submission" date="2022-04" db="EMBL/GenBank/DDBJ databases">
        <title>Positive selection, recombination, and allopatry shape intraspecific diversity of widespread and dominant cyanobacteria.</title>
        <authorList>
            <person name="Wei J."/>
            <person name="Shu W."/>
            <person name="Hu C."/>
        </authorList>
    </citation>
    <scope>NUCLEOTIDE SEQUENCE [LARGE SCALE GENOMIC DNA]</scope>
    <source>
        <strain evidence="5 6">GB2-A4</strain>
    </source>
</reference>
<sequence length="292" mass="32260">MMNRFLTLCLSPILLIAAASGIAQSAARSDGMAQLPRILNTCPANVPAASVAPFPKLHPNALQARVPIMMYHDILPAKKVAYDLTPNELRQHFEQLKSNQMTPISLAQLMAHLRTGSPLPKKSILLTFDDGYGGHYQYAYPLLKEYGYPAVFSIHTSSVGVNAGRTHVSWQELRTMANDPLVTIASHSKTHPVLTKLSHQQLVQEVADSKKILESRLARSVQYFTYPYGLYDARVKRAVANANYLAAIAYAVPTERFANQSPDLLSLARFEKSQLEKVMPQAWSGPSSAQCK</sequence>
<feature type="signal peptide" evidence="3">
    <location>
        <begin position="1"/>
        <end position="25"/>
    </location>
</feature>
<evidence type="ECO:0000259" key="4">
    <source>
        <dbReference type="PROSITE" id="PS51677"/>
    </source>
</evidence>